<dbReference type="AlphaFoldDB" id="A0A0F9MEH9"/>
<accession>A0A0F9MEH9</accession>
<reference evidence="2" key="1">
    <citation type="journal article" date="2015" name="Nature">
        <title>Complex archaea that bridge the gap between prokaryotes and eukaryotes.</title>
        <authorList>
            <person name="Spang A."/>
            <person name="Saw J.H."/>
            <person name="Jorgensen S.L."/>
            <person name="Zaremba-Niedzwiedzka K."/>
            <person name="Martijn J."/>
            <person name="Lind A.E."/>
            <person name="van Eijk R."/>
            <person name="Schleper C."/>
            <person name="Guy L."/>
            <person name="Ettema T.J."/>
        </authorList>
    </citation>
    <scope>NUCLEOTIDE SEQUENCE</scope>
</reference>
<gene>
    <name evidence="2" type="ORF">LCGC14_1394400</name>
</gene>
<comment type="caution">
    <text evidence="2">The sequence shown here is derived from an EMBL/GenBank/DDBJ whole genome shotgun (WGS) entry which is preliminary data.</text>
</comment>
<protein>
    <submittedName>
        <fullName evidence="2">Uncharacterized protein</fullName>
    </submittedName>
</protein>
<keyword evidence="1" id="KW-0472">Membrane</keyword>
<feature type="non-terminal residue" evidence="2">
    <location>
        <position position="70"/>
    </location>
</feature>
<proteinExistence type="predicted"/>
<organism evidence="2">
    <name type="scientific">marine sediment metagenome</name>
    <dbReference type="NCBI Taxonomy" id="412755"/>
    <lineage>
        <taxon>unclassified sequences</taxon>
        <taxon>metagenomes</taxon>
        <taxon>ecological metagenomes</taxon>
    </lineage>
</organism>
<feature type="transmembrane region" description="Helical" evidence="1">
    <location>
        <begin position="21"/>
        <end position="49"/>
    </location>
</feature>
<evidence type="ECO:0000256" key="1">
    <source>
        <dbReference type="SAM" id="Phobius"/>
    </source>
</evidence>
<keyword evidence="1" id="KW-0812">Transmembrane</keyword>
<sequence>MTEYPVVFDITRPERFERPQIFLRIIIVIIISIVSSAVGWIFGLVYLVLPVLAAIFVSNRGTRFIEEDGP</sequence>
<name>A0A0F9MEH9_9ZZZZ</name>
<dbReference type="EMBL" id="LAZR01009046">
    <property type="protein sequence ID" value="KKM75020.1"/>
    <property type="molecule type" value="Genomic_DNA"/>
</dbReference>
<keyword evidence="1" id="KW-1133">Transmembrane helix</keyword>
<evidence type="ECO:0000313" key="2">
    <source>
        <dbReference type="EMBL" id="KKM75020.1"/>
    </source>
</evidence>